<dbReference type="InterPro" id="IPR013783">
    <property type="entry name" value="Ig-like_fold"/>
</dbReference>
<dbReference type="InterPro" id="IPR003961">
    <property type="entry name" value="FN3_dom"/>
</dbReference>
<dbReference type="CDD" id="cd00063">
    <property type="entry name" value="FN3"/>
    <property type="match status" value="1"/>
</dbReference>
<dbReference type="SUPFAM" id="SSF49265">
    <property type="entry name" value="Fibronectin type III"/>
    <property type="match status" value="1"/>
</dbReference>
<dbReference type="PROSITE" id="PS50853">
    <property type="entry name" value="FN3"/>
    <property type="match status" value="1"/>
</dbReference>
<evidence type="ECO:0000313" key="3">
    <source>
        <dbReference type="Proteomes" id="UP001167796"/>
    </source>
</evidence>
<dbReference type="EMBL" id="JAUQSX010000003">
    <property type="protein sequence ID" value="MDO7846024.1"/>
    <property type="molecule type" value="Genomic_DNA"/>
</dbReference>
<organism evidence="2 3">
    <name type="scientific">Hymenobacter mellowenesis</name>
    <dbReference type="NCBI Taxonomy" id="3063995"/>
    <lineage>
        <taxon>Bacteria</taxon>
        <taxon>Pseudomonadati</taxon>
        <taxon>Bacteroidota</taxon>
        <taxon>Cytophagia</taxon>
        <taxon>Cytophagales</taxon>
        <taxon>Hymenobacteraceae</taxon>
        <taxon>Hymenobacter</taxon>
    </lineage>
</organism>
<gene>
    <name evidence="2" type="ORF">Q5H92_06635</name>
</gene>
<dbReference type="SMART" id="SM00060">
    <property type="entry name" value="FN3"/>
    <property type="match status" value="1"/>
</dbReference>
<dbReference type="Proteomes" id="UP001167796">
    <property type="component" value="Unassembled WGS sequence"/>
</dbReference>
<dbReference type="InterPro" id="IPR036116">
    <property type="entry name" value="FN3_sf"/>
</dbReference>
<accession>A0ABT9A853</accession>
<dbReference type="InterPro" id="IPR026444">
    <property type="entry name" value="Secre_tail"/>
</dbReference>
<protein>
    <submittedName>
        <fullName evidence="2">DUF4394 domain-containing protein</fullName>
    </submittedName>
</protein>
<feature type="domain" description="Fibronectin type-III" evidence="1">
    <location>
        <begin position="436"/>
        <end position="521"/>
    </location>
</feature>
<dbReference type="InterPro" id="IPR014756">
    <property type="entry name" value="Ig_E-set"/>
</dbReference>
<evidence type="ECO:0000313" key="2">
    <source>
        <dbReference type="EMBL" id="MDO7846024.1"/>
    </source>
</evidence>
<name>A0ABT9A853_9BACT</name>
<dbReference type="NCBIfam" id="TIGR04183">
    <property type="entry name" value="Por_Secre_tail"/>
    <property type="match status" value="1"/>
</dbReference>
<proteinExistence type="predicted"/>
<dbReference type="Gene3D" id="2.60.40.10">
    <property type="entry name" value="Immunoglobulins"/>
    <property type="match status" value="3"/>
</dbReference>
<evidence type="ECO:0000259" key="1">
    <source>
        <dbReference type="PROSITE" id="PS50853"/>
    </source>
</evidence>
<dbReference type="Pfam" id="PF00041">
    <property type="entry name" value="fn3"/>
    <property type="match status" value="1"/>
</dbReference>
<sequence length="725" mass="73388">MYARLHSRWPAGRDWARLLVTVLLVALFFVPGRAQVVVYGLGTLTRTLQPGDPLYAPGAPAGSQGLAGFDVASGRPRFQVILVSGLTGSQRLVAIDYRASTGQLYALGYDTGASTANAQLYTLNVATGAATPVSAAPITLALGGATERIGFDFNPVADLARVVSTNDQNYRLSPSTGLVVGTDGPLAYGASDPNAALNPRVGGIAYSNAYPGSTSSTLYDIDVRPDPSAPFGILSAQIPPNSGTLNTLGQVRLESYGILPDALINPDIFYNGTTNVGLLLELTPPGTDPSRPSYGYSSSNLYDLNLTSNPGDATNKRNLVPALYAFPFNVLDIAIAPTPTISSLAPNYAQVGTNGLTLTVNGAGFAPGSQVQYNGNVRNTTYVSASQLTATLTAADLAIIGTYPVTVTNPDSPNTQGTPSAPAVFTVGSVPPACGTPASLMASNVTSTSATVRFTGTNTASSYTLTTVPATSTQTLAGTATTASLSGLLPGTSYTVSIVSNCSTGATSGAGTLTFSTTAANPLPVLRQGSTVIPNGGTFAGFAATGQGATSAPVTFSISNTSATEFLTLGAFTFSGPFALSSVAPVSVVPGGTANFGVTFTPSATGANTGSLRIANNSQADNPYVLNLSGQGVLATAPAALARLATVYPNPAHGVATLLLPKALRGTLATPVAVIDNLGRTVLTRTLAAGAAETLELPLAGLAPGIYAVVAHTAVGLVARRLVVQ</sequence>
<dbReference type="SUPFAM" id="SSF81296">
    <property type="entry name" value="E set domains"/>
    <property type="match status" value="1"/>
</dbReference>
<keyword evidence="3" id="KW-1185">Reference proteome</keyword>
<dbReference type="InterPro" id="IPR025507">
    <property type="entry name" value="DUF4394"/>
</dbReference>
<dbReference type="Pfam" id="PF14339">
    <property type="entry name" value="DUF4394"/>
    <property type="match status" value="1"/>
</dbReference>
<reference evidence="2" key="1">
    <citation type="submission" date="2023-07" db="EMBL/GenBank/DDBJ databases">
        <authorList>
            <person name="Kim M.K."/>
        </authorList>
    </citation>
    <scope>NUCLEOTIDE SEQUENCE</scope>
    <source>
        <strain evidence="2">M29</strain>
    </source>
</reference>
<comment type="caution">
    <text evidence="2">The sequence shown here is derived from an EMBL/GenBank/DDBJ whole genome shotgun (WGS) entry which is preliminary data.</text>
</comment>